<comment type="caution">
    <text evidence="2">The sequence shown here is derived from an EMBL/GenBank/DDBJ whole genome shotgun (WGS) entry which is preliminary data.</text>
</comment>
<proteinExistence type="predicted"/>
<dbReference type="AlphaFoldDB" id="A0ABD6EIY8"/>
<gene>
    <name evidence="2" type="ORF">AB6A40_004075</name>
</gene>
<dbReference type="InterPro" id="IPR001680">
    <property type="entry name" value="WD40_rpt"/>
</dbReference>
<dbReference type="SMART" id="SM00320">
    <property type="entry name" value="WD40"/>
    <property type="match status" value="5"/>
</dbReference>
<name>A0ABD6EIY8_9BILA</name>
<dbReference type="Gene3D" id="2.130.10.10">
    <property type="entry name" value="YVTN repeat-like/Quinoprotein amine dehydrogenase"/>
    <property type="match status" value="2"/>
</dbReference>
<feature type="region of interest" description="Disordered" evidence="1">
    <location>
        <begin position="339"/>
        <end position="452"/>
    </location>
</feature>
<sequence>MDCYVGASTGAFKGLNFSDSSFMNFTAISTLKPKEDEITYMTWADDSEAEILVSQMNRQLKLYDSNTSTFSNMFSIDGGTGAVKGVYADRSSNIVSAVESGDLNVWSKSGDCVKTLNAGSDLVVMVPNRGQDGQCATGGNENPLKVWDLEKGEKVFIAKNVPPDSLQLRVPVWETAISFLPDSSNIVTATKKSQIRVYDPRAQRRPVKQLEWLDEPLTSLSLCSKPMRVIVGNTRGEMGQFDLRNKIMLVNKFKGGAGSIRGIYAPLALPYVASCSIDRFVRLYEIDTKKLVKKVYCKARLNRILVRSSLSFLNETKLKEELEDFEDDWEKINAKGSVLSESADEDSETSSSGGSGGSEWKDVEIIHRNQAKVKEKNESTPGNVTQKKRKIVRGRKRESHLDGGEMNGSEVKEITGEQRKKRRKAKSLKHRLPSPSNGEIEVKRKLSKKLLQ</sequence>
<dbReference type="InterPro" id="IPR037379">
    <property type="entry name" value="WDR74/Nsa1"/>
</dbReference>
<dbReference type="SUPFAM" id="SSF50978">
    <property type="entry name" value="WD40 repeat-like"/>
    <property type="match status" value="1"/>
</dbReference>
<dbReference type="PANTHER" id="PTHR16038:SF4">
    <property type="entry name" value="WD REPEAT-CONTAINING PROTEIN 74"/>
    <property type="match status" value="1"/>
</dbReference>
<feature type="compositionally biased region" description="Basic residues" evidence="1">
    <location>
        <begin position="419"/>
        <end position="432"/>
    </location>
</feature>
<reference evidence="2 3" key="1">
    <citation type="submission" date="2024-08" db="EMBL/GenBank/DDBJ databases">
        <title>Gnathostoma spinigerum genome.</title>
        <authorList>
            <person name="Gonzalez-Bertolin B."/>
            <person name="Monzon S."/>
            <person name="Zaballos A."/>
            <person name="Jimenez P."/>
            <person name="Dekumyoy P."/>
            <person name="Varona S."/>
            <person name="Cuesta I."/>
            <person name="Sumanam S."/>
            <person name="Adisakwattana P."/>
            <person name="Gasser R.B."/>
            <person name="Hernandez-Gonzalez A."/>
            <person name="Young N.D."/>
            <person name="Perteguer M.J."/>
        </authorList>
    </citation>
    <scope>NUCLEOTIDE SEQUENCE [LARGE SCALE GENOMIC DNA]</scope>
    <source>
        <strain evidence="2">AL3</strain>
        <tissue evidence="2">Liver</tissue>
    </source>
</reference>
<dbReference type="PANTHER" id="PTHR16038">
    <property type="entry name" value="NOP SEVEN ASSOCIATED PROTEIN 1"/>
    <property type="match status" value="1"/>
</dbReference>
<keyword evidence="3" id="KW-1185">Reference proteome</keyword>
<evidence type="ECO:0000313" key="2">
    <source>
        <dbReference type="EMBL" id="MFH4977366.1"/>
    </source>
</evidence>
<dbReference type="Proteomes" id="UP001608902">
    <property type="component" value="Unassembled WGS sequence"/>
</dbReference>
<dbReference type="InterPro" id="IPR036322">
    <property type="entry name" value="WD40_repeat_dom_sf"/>
</dbReference>
<evidence type="ECO:0000313" key="3">
    <source>
        <dbReference type="Proteomes" id="UP001608902"/>
    </source>
</evidence>
<dbReference type="EMBL" id="JBGFUD010002249">
    <property type="protein sequence ID" value="MFH4977366.1"/>
    <property type="molecule type" value="Genomic_DNA"/>
</dbReference>
<evidence type="ECO:0000256" key="1">
    <source>
        <dbReference type="SAM" id="MobiDB-lite"/>
    </source>
</evidence>
<organism evidence="2 3">
    <name type="scientific">Gnathostoma spinigerum</name>
    <dbReference type="NCBI Taxonomy" id="75299"/>
    <lineage>
        <taxon>Eukaryota</taxon>
        <taxon>Metazoa</taxon>
        <taxon>Ecdysozoa</taxon>
        <taxon>Nematoda</taxon>
        <taxon>Chromadorea</taxon>
        <taxon>Rhabditida</taxon>
        <taxon>Spirurina</taxon>
        <taxon>Gnathostomatomorpha</taxon>
        <taxon>Gnathostomatoidea</taxon>
        <taxon>Gnathostomatidae</taxon>
        <taxon>Gnathostoma</taxon>
    </lineage>
</organism>
<evidence type="ECO:0008006" key="4">
    <source>
        <dbReference type="Google" id="ProtNLM"/>
    </source>
</evidence>
<protein>
    <recommendedName>
        <fullName evidence="4">WD repeat-containing protein 74</fullName>
    </recommendedName>
</protein>
<accession>A0ABD6EIY8</accession>
<dbReference type="InterPro" id="IPR015943">
    <property type="entry name" value="WD40/YVTN_repeat-like_dom_sf"/>
</dbReference>
<feature type="compositionally biased region" description="Basic and acidic residues" evidence="1">
    <location>
        <begin position="359"/>
        <end position="378"/>
    </location>
</feature>
<feature type="compositionally biased region" description="Basic residues" evidence="1">
    <location>
        <begin position="386"/>
        <end position="398"/>
    </location>
</feature>